<dbReference type="PANTHER" id="PTHR24252">
    <property type="entry name" value="ACROSIN-RELATED"/>
    <property type="match status" value="1"/>
</dbReference>
<evidence type="ECO:0000256" key="5">
    <source>
        <dbReference type="ARBA" id="ARBA00023157"/>
    </source>
</evidence>
<evidence type="ECO:0000256" key="2">
    <source>
        <dbReference type="ARBA" id="ARBA00022729"/>
    </source>
</evidence>
<keyword evidence="3 6" id="KW-0378">Hydrolase</keyword>
<evidence type="ECO:0000256" key="3">
    <source>
        <dbReference type="ARBA" id="ARBA00022801"/>
    </source>
</evidence>
<dbReference type="FunFam" id="2.40.10.10:FF:000120">
    <property type="entry name" value="Putative serine protease"/>
    <property type="match status" value="1"/>
</dbReference>
<gene>
    <name evidence="9" type="ORF">CUNI_LOCUS6081</name>
</gene>
<evidence type="ECO:0000256" key="4">
    <source>
        <dbReference type="ARBA" id="ARBA00022825"/>
    </source>
</evidence>
<dbReference type="GO" id="GO:0006508">
    <property type="term" value="P:proteolysis"/>
    <property type="evidence" value="ECO:0007669"/>
    <property type="project" value="UniProtKB-KW"/>
</dbReference>
<dbReference type="InterPro" id="IPR001314">
    <property type="entry name" value="Peptidase_S1A"/>
</dbReference>
<protein>
    <submittedName>
        <fullName evidence="9">Uncharacterized protein</fullName>
    </submittedName>
</protein>
<name>A0A8S3YU19_9EUPU</name>
<dbReference type="AlphaFoldDB" id="A0A8S3YU19"/>
<keyword evidence="2" id="KW-0732">Signal</keyword>
<evidence type="ECO:0000256" key="6">
    <source>
        <dbReference type="RuleBase" id="RU363034"/>
    </source>
</evidence>
<dbReference type="PANTHER" id="PTHR24252:SF7">
    <property type="entry name" value="HYALIN"/>
    <property type="match status" value="1"/>
</dbReference>
<feature type="domain" description="Peptidase S1" evidence="7">
    <location>
        <begin position="319"/>
        <end position="546"/>
    </location>
</feature>
<dbReference type="InterPro" id="IPR009003">
    <property type="entry name" value="Peptidase_S1_PA"/>
</dbReference>
<evidence type="ECO:0000313" key="10">
    <source>
        <dbReference type="Proteomes" id="UP000678393"/>
    </source>
</evidence>
<dbReference type="CDD" id="cd00190">
    <property type="entry name" value="Tryp_SPc"/>
    <property type="match status" value="1"/>
</dbReference>
<dbReference type="EMBL" id="CAJHNH020000913">
    <property type="protein sequence ID" value="CAG5120523.1"/>
    <property type="molecule type" value="Genomic_DNA"/>
</dbReference>
<evidence type="ECO:0000313" key="9">
    <source>
        <dbReference type="EMBL" id="CAG5120523.1"/>
    </source>
</evidence>
<dbReference type="Gene3D" id="2.40.10.10">
    <property type="entry name" value="Trypsin-like serine proteases"/>
    <property type="match status" value="1"/>
</dbReference>
<dbReference type="InterPro" id="IPR002557">
    <property type="entry name" value="Chitin-bd_dom"/>
</dbReference>
<dbReference type="InterPro" id="IPR036508">
    <property type="entry name" value="Chitin-bd_dom_sf"/>
</dbReference>
<dbReference type="PROSITE" id="PS50240">
    <property type="entry name" value="TRYPSIN_DOM"/>
    <property type="match status" value="1"/>
</dbReference>
<accession>A0A8S3YU19</accession>
<evidence type="ECO:0000259" key="7">
    <source>
        <dbReference type="PROSITE" id="PS50240"/>
    </source>
</evidence>
<keyword evidence="1 6" id="KW-0645">Protease</keyword>
<dbReference type="GO" id="GO:0008061">
    <property type="term" value="F:chitin binding"/>
    <property type="evidence" value="ECO:0007669"/>
    <property type="project" value="InterPro"/>
</dbReference>
<dbReference type="OrthoDB" id="6158450at2759"/>
<dbReference type="PROSITE" id="PS00134">
    <property type="entry name" value="TRYPSIN_HIS"/>
    <property type="match status" value="1"/>
</dbReference>
<dbReference type="SUPFAM" id="SSF50494">
    <property type="entry name" value="Trypsin-like serine proteases"/>
    <property type="match status" value="1"/>
</dbReference>
<evidence type="ECO:0000256" key="1">
    <source>
        <dbReference type="ARBA" id="ARBA00022670"/>
    </source>
</evidence>
<reference evidence="9" key="1">
    <citation type="submission" date="2021-04" db="EMBL/GenBank/DDBJ databases">
        <authorList>
            <consortium name="Molecular Ecology Group"/>
        </authorList>
    </citation>
    <scope>NUCLEOTIDE SEQUENCE</scope>
</reference>
<keyword evidence="5" id="KW-1015">Disulfide bond</keyword>
<dbReference type="Pfam" id="PF01607">
    <property type="entry name" value="CBM_14"/>
    <property type="match status" value="1"/>
</dbReference>
<dbReference type="PROSITE" id="PS00135">
    <property type="entry name" value="TRYPSIN_SER"/>
    <property type="match status" value="1"/>
</dbReference>
<dbReference type="InterPro" id="IPR001254">
    <property type="entry name" value="Trypsin_dom"/>
</dbReference>
<dbReference type="SMART" id="SM00020">
    <property type="entry name" value="Tryp_SPc"/>
    <property type="match status" value="1"/>
</dbReference>
<evidence type="ECO:0000259" key="8">
    <source>
        <dbReference type="PROSITE" id="PS50940"/>
    </source>
</evidence>
<dbReference type="GO" id="GO:0004252">
    <property type="term" value="F:serine-type endopeptidase activity"/>
    <property type="evidence" value="ECO:0007669"/>
    <property type="project" value="InterPro"/>
</dbReference>
<keyword evidence="4 6" id="KW-0720">Serine protease</keyword>
<dbReference type="InterPro" id="IPR043504">
    <property type="entry name" value="Peptidase_S1_PA_chymotrypsin"/>
</dbReference>
<dbReference type="SUPFAM" id="SSF57625">
    <property type="entry name" value="Invertebrate chitin-binding proteins"/>
    <property type="match status" value="1"/>
</dbReference>
<feature type="domain" description="Chitin-binding type-2" evidence="8">
    <location>
        <begin position="179"/>
        <end position="238"/>
    </location>
</feature>
<keyword evidence="10" id="KW-1185">Reference proteome</keyword>
<dbReference type="PROSITE" id="PS50940">
    <property type="entry name" value="CHIT_BIND_II"/>
    <property type="match status" value="1"/>
</dbReference>
<dbReference type="InterPro" id="IPR033116">
    <property type="entry name" value="TRYPSIN_SER"/>
</dbReference>
<dbReference type="Proteomes" id="UP000678393">
    <property type="component" value="Unassembled WGS sequence"/>
</dbReference>
<dbReference type="Pfam" id="PF00089">
    <property type="entry name" value="Trypsin"/>
    <property type="match status" value="1"/>
</dbReference>
<comment type="caution">
    <text evidence="9">The sequence shown here is derived from an EMBL/GenBank/DDBJ whole genome shotgun (WGS) entry which is preliminary data.</text>
</comment>
<proteinExistence type="predicted"/>
<dbReference type="InterPro" id="IPR018114">
    <property type="entry name" value="TRYPSIN_HIS"/>
</dbReference>
<dbReference type="PRINTS" id="PR00722">
    <property type="entry name" value="CHYMOTRYPSIN"/>
</dbReference>
<organism evidence="9 10">
    <name type="scientific">Candidula unifasciata</name>
    <dbReference type="NCBI Taxonomy" id="100452"/>
    <lineage>
        <taxon>Eukaryota</taxon>
        <taxon>Metazoa</taxon>
        <taxon>Spiralia</taxon>
        <taxon>Lophotrochozoa</taxon>
        <taxon>Mollusca</taxon>
        <taxon>Gastropoda</taxon>
        <taxon>Heterobranchia</taxon>
        <taxon>Euthyneura</taxon>
        <taxon>Panpulmonata</taxon>
        <taxon>Eupulmonata</taxon>
        <taxon>Stylommatophora</taxon>
        <taxon>Helicina</taxon>
        <taxon>Helicoidea</taxon>
        <taxon>Geomitridae</taxon>
        <taxon>Candidula</taxon>
    </lineage>
</organism>
<dbReference type="GO" id="GO:0005576">
    <property type="term" value="C:extracellular region"/>
    <property type="evidence" value="ECO:0007669"/>
    <property type="project" value="InterPro"/>
</dbReference>
<sequence>MYLLAFVLFAGVFGHNRQNNSSVDWINRSRVLRHLLRNSSNNIISPNLSITGPIAPSLLRQNPVPFSSNIVYLNTDINTGADPRTPAIKSSKGGNNRNPLRHRYFQSVHATVSTNNRSDALQNYETVNMLDIPDLSDGFRSQPGSDFSNIDLNTPAVHTGSMPYTEVTDEVLLQTYKARSPCFMSKLHWVRDEENCSVFFVCARNRVAAILTCPDTQVWSNRVTNCVSMQSRWDDCSTRSLNSQGHPENIQVQDIDVPVNDKTGQTANNQRLPSKELNDEYTKEKTRRCRRTLQVCIFYYSFLFMTFLYKCGVSVTSMIVGGLPARQGRWPWVVSLQLSWARRHVCGATLVHPQWVVTAAHCVAGPDFNSADEWRAVFWQHGSSQTIDYIAKHPDFVNGDNYPNDIALLRLSQPADVTGFDVRHACLPARDKQQKEWEECWIMGWGEAKENVDTELKELEVNIRKNSECSARWGWKRILNSHICVGNGDRGACNGDSGGPLICRHEGYHYLAGVTSWGVSGCQTTGYPSVFTRVAYYTDWVQKVIDTHSK</sequence>